<protein>
    <submittedName>
        <fullName evidence="1">Unannotated protein</fullName>
    </submittedName>
</protein>
<evidence type="ECO:0000313" key="1">
    <source>
        <dbReference type="EMBL" id="CAB4717382.1"/>
    </source>
</evidence>
<name>A0A6J6R2Q9_9ZZZZ</name>
<reference evidence="1" key="1">
    <citation type="submission" date="2020-05" db="EMBL/GenBank/DDBJ databases">
        <authorList>
            <person name="Chiriac C."/>
            <person name="Salcher M."/>
            <person name="Ghai R."/>
            <person name="Kavagutti S V."/>
        </authorList>
    </citation>
    <scope>NUCLEOTIDE SEQUENCE</scope>
</reference>
<gene>
    <name evidence="1" type="ORF">UFOPK2579_01769</name>
</gene>
<dbReference type="AlphaFoldDB" id="A0A6J6R2Q9"/>
<proteinExistence type="predicted"/>
<dbReference type="EMBL" id="CAEZXR010000218">
    <property type="protein sequence ID" value="CAB4717382.1"/>
    <property type="molecule type" value="Genomic_DNA"/>
</dbReference>
<accession>A0A6J6R2Q9</accession>
<sequence length="88" mass="8549">MPSEAVVVLTSVAGVPLVTGTQVPRLEAVAAGTYLIAATVTPARPAPATSVTLPLTVLAAVSAASMPVAGVSKVAVTGVASVREVLSL</sequence>
<organism evidence="1">
    <name type="scientific">freshwater metagenome</name>
    <dbReference type="NCBI Taxonomy" id="449393"/>
    <lineage>
        <taxon>unclassified sequences</taxon>
        <taxon>metagenomes</taxon>
        <taxon>ecological metagenomes</taxon>
    </lineage>
</organism>